<dbReference type="Pfam" id="PF00646">
    <property type="entry name" value="F-box"/>
    <property type="match status" value="1"/>
</dbReference>
<dbReference type="SUPFAM" id="SSF50965">
    <property type="entry name" value="Galactose oxidase, central domain"/>
    <property type="match status" value="1"/>
</dbReference>
<accession>M4FIW6</accession>
<dbReference type="PANTHER" id="PTHR31672:SF10">
    <property type="entry name" value="F-BOX DOMAIN-CONTAINING PROTEIN"/>
    <property type="match status" value="1"/>
</dbReference>
<dbReference type="EnsemblPlants" id="Bra041045.1">
    <property type="protein sequence ID" value="Bra041045.1-P"/>
    <property type="gene ID" value="Bra041045"/>
</dbReference>
<dbReference type="InterPro" id="IPR001810">
    <property type="entry name" value="F-box_dom"/>
</dbReference>
<dbReference type="InterPro" id="IPR036047">
    <property type="entry name" value="F-box-like_dom_sf"/>
</dbReference>
<dbReference type="AlphaFoldDB" id="M4FIW6"/>
<dbReference type="InterPro" id="IPR006527">
    <property type="entry name" value="F-box-assoc_dom_typ1"/>
</dbReference>
<dbReference type="OrthoDB" id="1058160at2759"/>
<dbReference type="InterPro" id="IPR011043">
    <property type="entry name" value="Gal_Oxase/kelch_b-propeller"/>
</dbReference>
<dbReference type="Pfam" id="PF07734">
    <property type="entry name" value="FBA_1"/>
    <property type="match status" value="1"/>
</dbReference>
<dbReference type="GeneID" id="103847783"/>
<reference evidence="3" key="2">
    <citation type="journal article" date="2018" name="Hortic Res">
        <title>Improved Brassica rapa reference genome by single-molecule sequencing and chromosome conformation capture technologies.</title>
        <authorList>
            <person name="Zhang L."/>
            <person name="Cai X."/>
            <person name="Wu J."/>
            <person name="Liu M."/>
            <person name="Grob S."/>
            <person name="Cheng F."/>
            <person name="Liang J."/>
            <person name="Cai C."/>
            <person name="Liu Z."/>
            <person name="Liu B."/>
            <person name="Wang F."/>
            <person name="Li S."/>
            <person name="Liu F."/>
            <person name="Li X."/>
            <person name="Cheng L."/>
            <person name="Yang W."/>
            <person name="Li M.H."/>
            <person name="Grossniklaus U."/>
            <person name="Zheng H."/>
            <person name="Wang X."/>
        </authorList>
    </citation>
    <scope>NUCLEOTIDE SEQUENCE [LARGE SCALE GENOMIC DNA]</scope>
    <source>
        <strain evidence="3">cv. Chiifu-401-42</strain>
    </source>
</reference>
<dbReference type="STRING" id="51351.M4FIW6"/>
<dbReference type="SMART" id="SM00256">
    <property type="entry name" value="FBOX"/>
    <property type="match status" value="1"/>
</dbReference>
<dbReference type="Gramene" id="Bra041045.1">
    <property type="protein sequence ID" value="Bra041045.1-P"/>
    <property type="gene ID" value="Bra041045"/>
</dbReference>
<dbReference type="HOGENOM" id="CLU_034692_0_0_1"/>
<protein>
    <recommendedName>
        <fullName evidence="1">F-box domain-containing protein</fullName>
    </recommendedName>
</protein>
<evidence type="ECO:0000313" key="3">
    <source>
        <dbReference type="Proteomes" id="UP000011750"/>
    </source>
</evidence>
<dbReference type="Proteomes" id="UP000011750">
    <property type="component" value="Unassembled WGS sequence"/>
</dbReference>
<dbReference type="KEGG" id="brp:103847783"/>
<sequence length="379" mass="44146">MKTIFDCWFKKTKKKKKKKTILDLPEDLVEDEIISRLPISSLRSVRSTCKKWNTLCKNRILFGKAAKKQFLMMDSRRICLMNFDLSKDNGDPSIKQVSVLDQKFQIPMVFQSDGLLLCVLKDYSRLVVWNPYLGQMRWIEPRHSFHSSDRFALGHDSNFNYKILRISSEIHPVTERKVLGFELYDFTSSSWKVLDDVTPKRQIRSCQQCESLKGNAYFLTSVRGSFRCFDFTTERFGPPLPLPPFHSYDGFHCTSFSCVREEQQLAVLYQRWEWESSDTIEISVTDKIGPDDVSWTKFLKVNTGYWVYPTARSFLVDEEKKLAVVFVLDKLSSGCLYPTAHVFGQDGYFKYVRIGEAPYCNSTNQANGKIVVIFFRINR</sequence>
<evidence type="ECO:0000313" key="2">
    <source>
        <dbReference type="EnsemblPlants" id="Bra041045.1-P"/>
    </source>
</evidence>
<reference evidence="3" key="1">
    <citation type="journal article" date="2011" name="Nat. Genet.">
        <title>The genome of the mesopolyploid crop species Brassica rapa.</title>
        <authorList>
            <consortium name="Brassica rapa Genome Sequencing Project Consortium"/>
            <person name="Wang X."/>
            <person name="Wang H."/>
            <person name="Wang J."/>
            <person name="Sun R."/>
            <person name="Wu J."/>
            <person name="Liu S."/>
            <person name="Bai Y."/>
            <person name="Mun J.H."/>
            <person name="Bancroft I."/>
            <person name="Cheng F."/>
            <person name="Huang S."/>
            <person name="Li X."/>
            <person name="Hua W."/>
            <person name="Wang J."/>
            <person name="Wang X."/>
            <person name="Freeling M."/>
            <person name="Pires J.C."/>
            <person name="Paterson A.H."/>
            <person name="Chalhoub B."/>
            <person name="Wang B."/>
            <person name="Hayward A."/>
            <person name="Sharpe A.G."/>
            <person name="Park B.S."/>
            <person name="Weisshaar B."/>
            <person name="Liu B."/>
            <person name="Li B."/>
            <person name="Liu B."/>
            <person name="Tong C."/>
            <person name="Song C."/>
            <person name="Duran C."/>
            <person name="Peng C."/>
            <person name="Geng C."/>
            <person name="Koh C."/>
            <person name="Lin C."/>
            <person name="Edwards D."/>
            <person name="Mu D."/>
            <person name="Shen D."/>
            <person name="Soumpourou E."/>
            <person name="Li F."/>
            <person name="Fraser F."/>
            <person name="Conant G."/>
            <person name="Lassalle G."/>
            <person name="King G.J."/>
            <person name="Bonnema G."/>
            <person name="Tang H."/>
            <person name="Wang H."/>
            <person name="Belcram H."/>
            <person name="Zhou H."/>
            <person name="Hirakawa H."/>
            <person name="Abe H."/>
            <person name="Guo H."/>
            <person name="Wang H."/>
            <person name="Jin H."/>
            <person name="Parkin I.A."/>
            <person name="Batley J."/>
            <person name="Kim J.S."/>
            <person name="Just J."/>
            <person name="Li J."/>
            <person name="Xu J."/>
            <person name="Deng J."/>
            <person name="Kim J.A."/>
            <person name="Li J."/>
            <person name="Yu J."/>
            <person name="Meng J."/>
            <person name="Wang J."/>
            <person name="Min J."/>
            <person name="Poulain J."/>
            <person name="Wang J."/>
            <person name="Hatakeyama K."/>
            <person name="Wu K."/>
            <person name="Wang L."/>
            <person name="Fang L."/>
            <person name="Trick M."/>
            <person name="Links M.G."/>
            <person name="Zhao M."/>
            <person name="Jin M."/>
            <person name="Ramchiary N."/>
            <person name="Drou N."/>
            <person name="Berkman P.J."/>
            <person name="Cai Q."/>
            <person name="Huang Q."/>
            <person name="Li R."/>
            <person name="Tabata S."/>
            <person name="Cheng S."/>
            <person name="Zhang S."/>
            <person name="Zhang S."/>
            <person name="Huang S."/>
            <person name="Sato S."/>
            <person name="Sun S."/>
            <person name="Kwon S.J."/>
            <person name="Choi S.R."/>
            <person name="Lee T.H."/>
            <person name="Fan W."/>
            <person name="Zhao X."/>
            <person name="Tan X."/>
            <person name="Xu X."/>
            <person name="Wang Y."/>
            <person name="Qiu Y."/>
            <person name="Yin Y."/>
            <person name="Li Y."/>
            <person name="Du Y."/>
            <person name="Liao Y."/>
            <person name="Lim Y."/>
            <person name="Narusaka Y."/>
            <person name="Wang Y."/>
            <person name="Wang Z."/>
            <person name="Li Z."/>
            <person name="Wang Z."/>
            <person name="Xiong Z."/>
            <person name="Zhang Z."/>
        </authorList>
    </citation>
    <scope>NUCLEOTIDE SEQUENCE [LARGE SCALE GENOMIC DNA]</scope>
    <source>
        <strain evidence="3">cv. Chiifu-401-42</strain>
    </source>
</reference>
<proteinExistence type="predicted"/>
<name>M4FIW6_BRACM</name>
<dbReference type="InParanoid" id="M4FIW6"/>
<reference evidence="2" key="3">
    <citation type="submission" date="2023-03" db="UniProtKB">
        <authorList>
            <consortium name="EnsemblPlants"/>
        </authorList>
    </citation>
    <scope>IDENTIFICATION</scope>
    <source>
        <strain evidence="2">cv. Chiifu-401-42</strain>
    </source>
</reference>
<organism evidence="2 3">
    <name type="scientific">Brassica campestris</name>
    <name type="common">Field mustard</name>
    <dbReference type="NCBI Taxonomy" id="3711"/>
    <lineage>
        <taxon>Eukaryota</taxon>
        <taxon>Viridiplantae</taxon>
        <taxon>Streptophyta</taxon>
        <taxon>Embryophyta</taxon>
        <taxon>Tracheophyta</taxon>
        <taxon>Spermatophyta</taxon>
        <taxon>Magnoliopsida</taxon>
        <taxon>eudicotyledons</taxon>
        <taxon>Gunneridae</taxon>
        <taxon>Pentapetalae</taxon>
        <taxon>rosids</taxon>
        <taxon>malvids</taxon>
        <taxon>Brassicales</taxon>
        <taxon>Brassicaceae</taxon>
        <taxon>Brassiceae</taxon>
        <taxon>Brassica</taxon>
    </lineage>
</organism>
<dbReference type="SUPFAM" id="SSF81383">
    <property type="entry name" value="F-box domain"/>
    <property type="match status" value="1"/>
</dbReference>
<feature type="domain" description="F-box" evidence="1">
    <location>
        <begin position="24"/>
        <end position="64"/>
    </location>
</feature>
<evidence type="ECO:0000259" key="1">
    <source>
        <dbReference type="SMART" id="SM00256"/>
    </source>
</evidence>
<dbReference type="Gene3D" id="1.20.1280.50">
    <property type="match status" value="1"/>
</dbReference>
<dbReference type="OMA" id="DIDWHEL"/>
<dbReference type="InterPro" id="IPR050796">
    <property type="entry name" value="SCF_F-box_component"/>
</dbReference>
<keyword evidence="3" id="KW-1185">Reference proteome</keyword>
<dbReference type="PANTHER" id="PTHR31672">
    <property type="entry name" value="BNACNNG10540D PROTEIN"/>
    <property type="match status" value="1"/>
</dbReference>
<dbReference type="NCBIfam" id="TIGR01640">
    <property type="entry name" value="F_box_assoc_1"/>
    <property type="match status" value="1"/>
</dbReference>
<dbReference type="InterPro" id="IPR017451">
    <property type="entry name" value="F-box-assoc_interact_dom"/>
</dbReference>